<dbReference type="InterPro" id="IPR001638">
    <property type="entry name" value="Solute-binding_3/MltF_N"/>
</dbReference>
<dbReference type="EMBL" id="FNFX01000003">
    <property type="protein sequence ID" value="SDK54989.1"/>
    <property type="molecule type" value="Genomic_DNA"/>
</dbReference>
<dbReference type="PANTHER" id="PTHR35936:SF17">
    <property type="entry name" value="ARGININE-BINDING EXTRACELLULAR PROTEIN ARTP"/>
    <property type="match status" value="1"/>
</dbReference>
<accession>A0A1G9CTN0</accession>
<dbReference type="NCBIfam" id="TIGR03871">
    <property type="entry name" value="ABC_peri_MoxJ_2"/>
    <property type="match status" value="1"/>
</dbReference>
<dbReference type="Gene3D" id="3.40.190.10">
    <property type="entry name" value="Periplasmic binding protein-like II"/>
    <property type="match status" value="2"/>
</dbReference>
<dbReference type="PANTHER" id="PTHR35936">
    <property type="entry name" value="MEMBRANE-BOUND LYTIC MUREIN TRANSGLYCOSYLASE F"/>
    <property type="match status" value="1"/>
</dbReference>
<organism evidence="3 4">
    <name type="scientific">Methylophilus rhizosphaerae</name>
    <dbReference type="NCBI Taxonomy" id="492660"/>
    <lineage>
        <taxon>Bacteria</taxon>
        <taxon>Pseudomonadati</taxon>
        <taxon>Pseudomonadota</taxon>
        <taxon>Betaproteobacteria</taxon>
        <taxon>Nitrosomonadales</taxon>
        <taxon>Methylophilaceae</taxon>
        <taxon>Methylophilus</taxon>
    </lineage>
</organism>
<evidence type="ECO:0000313" key="3">
    <source>
        <dbReference type="EMBL" id="SDK54989.1"/>
    </source>
</evidence>
<gene>
    <name evidence="3" type="ORF">SAMN05192566_1618</name>
</gene>
<evidence type="ECO:0000256" key="1">
    <source>
        <dbReference type="ARBA" id="ARBA00022729"/>
    </source>
</evidence>
<name>A0A1G9CTN0_9PROT</name>
<feature type="domain" description="Solute-binding protein family 3/N-terminal" evidence="2">
    <location>
        <begin position="49"/>
        <end position="279"/>
    </location>
</feature>
<dbReference type="STRING" id="492660.SAMN05192566_1618"/>
<evidence type="ECO:0000259" key="2">
    <source>
        <dbReference type="SMART" id="SM00062"/>
    </source>
</evidence>
<protein>
    <submittedName>
        <fullName evidence="3">Amino acid ABC transporter substrate-binding protein, PAAT family</fullName>
    </submittedName>
</protein>
<evidence type="ECO:0000313" key="4">
    <source>
        <dbReference type="Proteomes" id="UP000198629"/>
    </source>
</evidence>
<dbReference type="AlphaFoldDB" id="A0A1G9CTN0"/>
<dbReference type="InterPro" id="IPR022448">
    <property type="entry name" value="Quinoprotein_dehydrogenase"/>
</dbReference>
<dbReference type="Pfam" id="PF00497">
    <property type="entry name" value="SBP_bac_3"/>
    <property type="match status" value="1"/>
</dbReference>
<dbReference type="RefSeq" id="WP_091471636.1">
    <property type="nucleotide sequence ID" value="NZ_FNFX01000003.1"/>
</dbReference>
<dbReference type="OrthoDB" id="176845at2"/>
<reference evidence="4" key="1">
    <citation type="submission" date="2016-10" db="EMBL/GenBank/DDBJ databases">
        <authorList>
            <person name="Varghese N."/>
            <person name="Submissions S."/>
        </authorList>
    </citation>
    <scope>NUCLEOTIDE SEQUENCE [LARGE SCALE GENOMIC DNA]</scope>
    <source>
        <strain evidence="4">CBMB127</strain>
    </source>
</reference>
<dbReference type="SMART" id="SM00062">
    <property type="entry name" value="PBPb"/>
    <property type="match status" value="1"/>
</dbReference>
<keyword evidence="4" id="KW-1185">Reference proteome</keyword>
<proteinExistence type="predicted"/>
<sequence length="292" mass="33186">MKITWNILGAIGFLWVTQTAVFAEEIDIPSINPDEGRIGEVRRVADDSEFKVCADPDNMPFSNLKLEGFEDKIAKILADDLGKKLTFQYAYNRQGFLRNTINAMRCDVIMGMTSDFDALRTSTPYYRSGHVFVWRKDSNYNITDWSSPDLKKGIIGIVDKSPATIPLNDHDLMTNARPYRLQRDLNLPTSFIIDDLVAGKIDVAIMWGPIAGYYAKQSKVPLEVRLIPEYNKVNLKGKEYWNISVAVRKKDKDRIKVINEALERNKSKIDAILKEYGIPTVPVVEGDSVYKN</sequence>
<dbReference type="Proteomes" id="UP000198629">
    <property type="component" value="Unassembled WGS sequence"/>
</dbReference>
<dbReference type="SUPFAM" id="SSF53850">
    <property type="entry name" value="Periplasmic binding protein-like II"/>
    <property type="match status" value="1"/>
</dbReference>
<keyword evidence="1" id="KW-0732">Signal</keyword>